<evidence type="ECO:0000256" key="2">
    <source>
        <dbReference type="SAM" id="SignalP"/>
    </source>
</evidence>
<name>A0A559JMT6_9BACL</name>
<protein>
    <recommendedName>
        <fullName evidence="5">LysM domain-containing protein</fullName>
    </recommendedName>
</protein>
<evidence type="ECO:0000256" key="1">
    <source>
        <dbReference type="SAM" id="MobiDB-lite"/>
    </source>
</evidence>
<reference evidence="3 4" key="1">
    <citation type="submission" date="2019-07" db="EMBL/GenBank/DDBJ databases">
        <authorList>
            <person name="Kim J."/>
        </authorList>
    </citation>
    <scope>NUCLEOTIDE SEQUENCE [LARGE SCALE GENOMIC DNA]</scope>
    <source>
        <strain evidence="3 4">G13</strain>
    </source>
</reference>
<feature type="compositionally biased region" description="Polar residues" evidence="1">
    <location>
        <begin position="258"/>
        <end position="267"/>
    </location>
</feature>
<dbReference type="EMBL" id="VNJJ01000004">
    <property type="protein sequence ID" value="TVY01189.1"/>
    <property type="molecule type" value="Genomic_DNA"/>
</dbReference>
<evidence type="ECO:0000313" key="3">
    <source>
        <dbReference type="EMBL" id="TVY01189.1"/>
    </source>
</evidence>
<dbReference type="Proteomes" id="UP000316330">
    <property type="component" value="Unassembled WGS sequence"/>
</dbReference>
<organism evidence="3 4">
    <name type="scientific">Cohnella terricola</name>
    <dbReference type="NCBI Taxonomy" id="1289167"/>
    <lineage>
        <taxon>Bacteria</taxon>
        <taxon>Bacillati</taxon>
        <taxon>Bacillota</taxon>
        <taxon>Bacilli</taxon>
        <taxon>Bacillales</taxon>
        <taxon>Paenibacillaceae</taxon>
        <taxon>Cohnella</taxon>
    </lineage>
</organism>
<accession>A0A559JMT6</accession>
<dbReference type="Gene3D" id="1.10.10.1530">
    <property type="match status" value="1"/>
</dbReference>
<keyword evidence="2" id="KW-0732">Signal</keyword>
<dbReference type="RefSeq" id="WP_144700272.1">
    <property type="nucleotide sequence ID" value="NZ_VNJJ01000004.1"/>
</dbReference>
<feature type="signal peptide" evidence="2">
    <location>
        <begin position="1"/>
        <end position="24"/>
    </location>
</feature>
<feature type="compositionally biased region" description="Basic and acidic residues" evidence="1">
    <location>
        <begin position="239"/>
        <end position="252"/>
    </location>
</feature>
<dbReference type="OrthoDB" id="2376193at2"/>
<proteinExistence type="predicted"/>
<gene>
    <name evidence="3" type="ORF">FPZ45_08545</name>
</gene>
<evidence type="ECO:0008006" key="5">
    <source>
        <dbReference type="Google" id="ProtNLM"/>
    </source>
</evidence>
<evidence type="ECO:0000313" key="4">
    <source>
        <dbReference type="Proteomes" id="UP000316330"/>
    </source>
</evidence>
<comment type="caution">
    <text evidence="3">The sequence shown here is derived from an EMBL/GenBank/DDBJ whole genome shotgun (WGS) entry which is preliminary data.</text>
</comment>
<sequence>MKNTVRTLGITAALAVMIPLSAYAAATSGISSGNADAKTEAVDRVFKGGDRMHRGGFEFRGGAIVGDDVLKLLKLDKETYKEKLDAGLTLAQIAEEQGVSRESLKSAMTESYNKKLEEQKQKFADNLDSLIDSKPQADKRGGFMAGGKGLTAVADTLGLTEEELMKQLKAGKTLADLAADKGVDVQKLIDAQKAAIESDLNVAVQAGTLTQEQADKRLGDVEKMAQDFVNGKGFGFGGERHHGGFKAPRIDGAKPSATPETSGSAAK</sequence>
<keyword evidence="4" id="KW-1185">Reference proteome</keyword>
<feature type="region of interest" description="Disordered" evidence="1">
    <location>
        <begin position="239"/>
        <end position="267"/>
    </location>
</feature>
<dbReference type="AlphaFoldDB" id="A0A559JMT6"/>
<feature type="chain" id="PRO_5022238708" description="LysM domain-containing protein" evidence="2">
    <location>
        <begin position="25"/>
        <end position="267"/>
    </location>
</feature>